<comment type="function">
    <text evidence="13">DNA-dependent ATPase involved in processing of recombination intermediates, plays a role in repairing DNA breaks. Stimulates the branch migration of RecA-mediated strand transfer reactions, allowing the 3' invading strand to extend heteroduplex DNA faster. Binds ssDNA in the presence of ADP but not other nucleotides, has ATPase activity that is stimulated by ssDNA and various branched DNA structures, but inhibited by SSB. Does not have RecA's homology-searching function.</text>
</comment>
<keyword evidence="4 13" id="KW-0863">Zinc-finger</keyword>
<keyword evidence="5" id="KW-0378">Hydrolase</keyword>
<evidence type="ECO:0000256" key="9">
    <source>
        <dbReference type="ARBA" id="ARBA00023125"/>
    </source>
</evidence>
<evidence type="ECO:0000256" key="4">
    <source>
        <dbReference type="ARBA" id="ARBA00022771"/>
    </source>
</evidence>
<keyword evidence="9 11" id="KW-0238">DNA-binding</keyword>
<dbReference type="HAMAP" id="MF_01498">
    <property type="entry name" value="RadA_bact"/>
    <property type="match status" value="1"/>
</dbReference>
<proteinExistence type="inferred from homology"/>
<sequence>MPRTVSKFTCSSCGYETPRWYGRCPQCGEWNTLVEEVERPVSRYATGGNKDRPAPVVLSRVSAEEVVRFSSGIEEFDRVLGGGFVRGSVILLGGEPGIGKSTLLLTVAHNVSVSFGRVLYVSGEESLGQVKIRADRLGVFSPELYFVAEKDIERILSVCEEVKPIFLIIDSIQTCEDASIGSLPGGPTQVRACATRLQQYAKAENVTVVMVGHTVKTGGLAGPRLLEHLVDSVLYFEGDPNHLYRIIRAQKNRFGPTNEAAVFQMEEKGLVEVKNPSELFLSERAHDRSGSCVAVSLKGIKPMCVEVEALVSSCLYGAPRRVTSEIDYQKALLILAVLAKRMSLGLDTKDAFLKIAGGIRIDDPGIDLACAIALVSSYYDIPVKPQIACFGEVGLSGEVRMVSRMEDRLKEALRIGFSQVLVPRSFALKYGGSSNIVGVSSVEEAVRNALLRSTA</sequence>
<gene>
    <name evidence="11 15" type="primary">radA</name>
    <name evidence="15" type="ORF">IMF26_06415</name>
</gene>
<evidence type="ECO:0000256" key="2">
    <source>
        <dbReference type="ARBA" id="ARBA00022741"/>
    </source>
</evidence>
<protein>
    <recommendedName>
        <fullName evidence="11 12">DNA repair protein RadA</fullName>
    </recommendedName>
</protein>
<dbReference type="Gene3D" id="3.40.50.300">
    <property type="entry name" value="P-loop containing nucleotide triphosphate hydrolases"/>
    <property type="match status" value="1"/>
</dbReference>
<dbReference type="InterPro" id="IPR041166">
    <property type="entry name" value="Rubredoxin_2"/>
</dbReference>
<feature type="short sequence motif" description="RadA KNRFG motif" evidence="11">
    <location>
        <begin position="251"/>
        <end position="255"/>
    </location>
</feature>
<dbReference type="GO" id="GO:0016787">
    <property type="term" value="F:hydrolase activity"/>
    <property type="evidence" value="ECO:0007669"/>
    <property type="project" value="UniProtKB-KW"/>
</dbReference>
<evidence type="ECO:0000256" key="6">
    <source>
        <dbReference type="ARBA" id="ARBA00022833"/>
    </source>
</evidence>
<feature type="region of interest" description="Lon-protease-like" evidence="11">
    <location>
        <begin position="350"/>
        <end position="455"/>
    </location>
</feature>
<dbReference type="InterPro" id="IPR004504">
    <property type="entry name" value="DNA_repair_RadA"/>
</dbReference>
<evidence type="ECO:0000259" key="14">
    <source>
        <dbReference type="PROSITE" id="PS50162"/>
    </source>
</evidence>
<dbReference type="PROSITE" id="PS50162">
    <property type="entry name" value="RECA_2"/>
    <property type="match status" value="1"/>
</dbReference>
<dbReference type="InterPro" id="IPR020588">
    <property type="entry name" value="RecA_ATP-bd"/>
</dbReference>
<feature type="domain" description="RecA family profile 1" evidence="14">
    <location>
        <begin position="65"/>
        <end position="214"/>
    </location>
</feature>
<evidence type="ECO:0000256" key="10">
    <source>
        <dbReference type="ARBA" id="ARBA00023204"/>
    </source>
</evidence>
<dbReference type="CDD" id="cd01121">
    <property type="entry name" value="RadA_SMS_N"/>
    <property type="match status" value="1"/>
</dbReference>
<dbReference type="InterPro" id="IPR014721">
    <property type="entry name" value="Ribsml_uS5_D2-typ_fold_subgr"/>
</dbReference>
<reference evidence="15" key="1">
    <citation type="submission" date="2020-10" db="EMBL/GenBank/DDBJ databases">
        <authorList>
            <person name="Kadnikov V."/>
            <person name="Beletsky A.V."/>
            <person name="Mardanov A.V."/>
            <person name="Karnachuk O.V."/>
            <person name="Ravin N.V."/>
        </authorList>
    </citation>
    <scope>NUCLEOTIDE SEQUENCE</scope>
    <source>
        <strain evidence="15">Bu02</strain>
    </source>
</reference>
<dbReference type="SMART" id="SM00382">
    <property type="entry name" value="AAA"/>
    <property type="match status" value="1"/>
</dbReference>
<evidence type="ECO:0000256" key="13">
    <source>
        <dbReference type="RuleBase" id="RU003555"/>
    </source>
</evidence>
<dbReference type="KEGG" id="fcz:IMF26_06415"/>
<reference evidence="15" key="2">
    <citation type="journal article" date="2023" name="Biology">
        <title>Prokaryotic Life Associated with Coal-Fire Gas Vents Revealed by Metagenomics.</title>
        <authorList>
            <person name="Kadnikov V.V."/>
            <person name="Mardanov A.V."/>
            <person name="Beletsky A.V."/>
            <person name="Karnachuk O.V."/>
            <person name="Ravin N.V."/>
        </authorList>
    </citation>
    <scope>NUCLEOTIDE SEQUENCE</scope>
    <source>
        <strain evidence="15">Bu02</strain>
    </source>
</reference>
<dbReference type="FunFam" id="3.40.50.300:FF:000050">
    <property type="entry name" value="DNA repair protein RadA"/>
    <property type="match status" value="1"/>
</dbReference>
<dbReference type="GO" id="GO:0003684">
    <property type="term" value="F:damaged DNA binding"/>
    <property type="evidence" value="ECO:0007669"/>
    <property type="project" value="InterPro"/>
</dbReference>
<comment type="domain">
    <text evidence="11">The middle region has homology to RecA with ATPase motifs including the RadA KNRFG motif, while the C-terminus is homologous to Lon protease.</text>
</comment>
<keyword evidence="3 11" id="KW-0227">DNA damage</keyword>
<dbReference type="InterPro" id="IPR003593">
    <property type="entry name" value="AAA+_ATPase"/>
</dbReference>
<dbReference type="PRINTS" id="PR01874">
    <property type="entry name" value="DNAREPAIRADA"/>
</dbReference>
<dbReference type="PANTHER" id="PTHR32472:SF10">
    <property type="entry name" value="DNA REPAIR PROTEIN RADA-LIKE PROTEIN"/>
    <property type="match status" value="1"/>
</dbReference>
<organism evidence="15">
    <name type="scientific">Candidatus Fermentithermobacillus carboniphilus</name>
    <dbReference type="NCBI Taxonomy" id="3085328"/>
    <lineage>
        <taxon>Bacteria</taxon>
        <taxon>Bacillati</taxon>
        <taxon>Bacillota</taxon>
        <taxon>Candidatus Fermentithermobacillia</taxon>
        <taxon>Candidatus Fermentithermobacillales</taxon>
        <taxon>Candidatus Fermentithermobacillaceae</taxon>
        <taxon>Candidatus Fermentithermobacillus</taxon>
    </lineage>
</organism>
<dbReference type="GO" id="GO:0005829">
    <property type="term" value="C:cytosol"/>
    <property type="evidence" value="ECO:0007669"/>
    <property type="project" value="TreeGrafter"/>
</dbReference>
<evidence type="ECO:0000256" key="1">
    <source>
        <dbReference type="ARBA" id="ARBA00022723"/>
    </source>
</evidence>
<dbReference type="Pfam" id="PF18073">
    <property type="entry name" value="Zn_ribbon_LapB"/>
    <property type="match status" value="1"/>
</dbReference>
<keyword evidence="6 13" id="KW-0862">Zinc</keyword>
<dbReference type="SUPFAM" id="SSF52540">
    <property type="entry name" value="P-loop containing nucleoside triphosphate hydrolases"/>
    <property type="match status" value="1"/>
</dbReference>
<dbReference type="EMBL" id="CP062796">
    <property type="protein sequence ID" value="QUL97746.1"/>
    <property type="molecule type" value="Genomic_DNA"/>
</dbReference>
<evidence type="ECO:0000313" key="15">
    <source>
        <dbReference type="EMBL" id="QUL97746.1"/>
    </source>
</evidence>
<dbReference type="GO" id="GO:0140664">
    <property type="term" value="F:ATP-dependent DNA damage sensor activity"/>
    <property type="evidence" value="ECO:0007669"/>
    <property type="project" value="InterPro"/>
</dbReference>
<dbReference type="NCBIfam" id="TIGR00416">
    <property type="entry name" value="sms"/>
    <property type="match status" value="1"/>
</dbReference>
<dbReference type="AlphaFoldDB" id="A0AAT9L9L4"/>
<dbReference type="Gene3D" id="3.30.230.10">
    <property type="match status" value="1"/>
</dbReference>
<evidence type="ECO:0000256" key="11">
    <source>
        <dbReference type="HAMAP-Rule" id="MF_01498"/>
    </source>
</evidence>
<dbReference type="GO" id="GO:0005524">
    <property type="term" value="F:ATP binding"/>
    <property type="evidence" value="ECO:0007669"/>
    <property type="project" value="UniProtKB-UniRule"/>
</dbReference>
<keyword evidence="10 11" id="KW-0234">DNA repair</keyword>
<evidence type="ECO:0000256" key="8">
    <source>
        <dbReference type="ARBA" id="ARBA00023016"/>
    </source>
</evidence>
<accession>A0AAT9L9L4</accession>
<dbReference type="Pfam" id="PF13481">
    <property type="entry name" value="AAA_25"/>
    <property type="match status" value="1"/>
</dbReference>
<comment type="similarity">
    <text evidence="11 13">Belongs to the RecA family. RadA subfamily.</text>
</comment>
<evidence type="ECO:0000256" key="3">
    <source>
        <dbReference type="ARBA" id="ARBA00022763"/>
    </source>
</evidence>
<evidence type="ECO:0000256" key="7">
    <source>
        <dbReference type="ARBA" id="ARBA00022840"/>
    </source>
</evidence>
<keyword evidence="2 11" id="KW-0547">Nucleotide-binding</keyword>
<keyword evidence="7 11" id="KW-0067">ATP-binding</keyword>
<comment type="function">
    <text evidence="11">Plays a role in repairing double-strand DNA breaks, probably involving stabilizing or processing branched DNA or blocked replication forks.</text>
</comment>
<feature type="binding site" evidence="11">
    <location>
        <begin position="94"/>
        <end position="101"/>
    </location>
    <ligand>
        <name>ATP</name>
        <dbReference type="ChEBI" id="CHEBI:30616"/>
    </ligand>
</feature>
<evidence type="ECO:0000256" key="12">
    <source>
        <dbReference type="NCBIfam" id="TIGR00416"/>
    </source>
</evidence>
<keyword evidence="1 11" id="KW-0479">Metal-binding</keyword>
<dbReference type="PANTHER" id="PTHR32472">
    <property type="entry name" value="DNA REPAIR PROTEIN RADA"/>
    <property type="match status" value="1"/>
</dbReference>
<dbReference type="InterPro" id="IPR020568">
    <property type="entry name" value="Ribosomal_Su5_D2-typ_SF"/>
</dbReference>
<dbReference type="Pfam" id="PF13541">
    <property type="entry name" value="ChlI"/>
    <property type="match status" value="1"/>
</dbReference>
<evidence type="ECO:0000256" key="5">
    <source>
        <dbReference type="ARBA" id="ARBA00022801"/>
    </source>
</evidence>
<dbReference type="SUPFAM" id="SSF54211">
    <property type="entry name" value="Ribosomal protein S5 domain 2-like"/>
    <property type="match status" value="1"/>
</dbReference>
<dbReference type="GO" id="GO:0000725">
    <property type="term" value="P:recombinational repair"/>
    <property type="evidence" value="ECO:0007669"/>
    <property type="project" value="UniProtKB-UniRule"/>
</dbReference>
<dbReference type="InterPro" id="IPR027417">
    <property type="entry name" value="P-loop_NTPase"/>
</dbReference>
<name>A0AAT9L9L4_9FIRM</name>
<keyword evidence="8 11" id="KW-0346">Stress response</keyword>
<dbReference type="GO" id="GO:0008270">
    <property type="term" value="F:zinc ion binding"/>
    <property type="evidence" value="ECO:0007669"/>
    <property type="project" value="UniProtKB-KW"/>
</dbReference>